<sequence length="81" mass="8859">MSESPHHTDFEVVTIYESNPEPLMMEDGYEVQVARMPNGAIHSLVITDYVGRVMVEMPPEVALAIAKAITDNVGFPLSGVN</sequence>
<proteinExistence type="predicted"/>
<protein>
    <submittedName>
        <fullName evidence="1">Uncharacterized protein</fullName>
    </submittedName>
</protein>
<organism evidence="1 2">
    <name type="scientific">Brevundimonas phage vB_BpoS-Kikimora</name>
    <dbReference type="NCBI Taxonomy" id="2948601"/>
    <lineage>
        <taxon>Viruses</taxon>
        <taxon>Duplodnaviria</taxon>
        <taxon>Heunggongvirae</taxon>
        <taxon>Uroviricota</taxon>
        <taxon>Caudoviricetes</taxon>
        <taxon>Jeanschmidtviridae</taxon>
        <taxon>Kikimoravirus</taxon>
        <taxon>Kikimoravirus kikimora</taxon>
    </lineage>
</organism>
<evidence type="ECO:0000313" key="1">
    <source>
        <dbReference type="EMBL" id="USN15343.1"/>
    </source>
</evidence>
<keyword evidence="2" id="KW-1185">Reference proteome</keyword>
<accession>A0A9E7MS20</accession>
<evidence type="ECO:0000313" key="2">
    <source>
        <dbReference type="Proteomes" id="UP001056576"/>
    </source>
</evidence>
<reference evidence="1 2" key="1">
    <citation type="submission" date="2022-05" db="EMBL/GenBank/DDBJ databases">
        <authorList>
            <person name="Friedrich I."/>
            <person name="Poehlein A."/>
            <person name="Schneider D."/>
            <person name="Hertel R."/>
            <person name="Daniel R."/>
        </authorList>
    </citation>
    <scope>NUCLEOTIDE SEQUENCE [LARGE SCALE GENOMIC DNA]</scope>
</reference>
<name>A0A9E7MS20_9CAUD</name>
<dbReference type="EMBL" id="ON529857">
    <property type="protein sequence ID" value="USN15343.1"/>
    <property type="molecule type" value="Genomic_DNA"/>
</dbReference>
<gene>
    <name evidence="1" type="ORF">KIKIMORA_01970</name>
</gene>
<dbReference type="Proteomes" id="UP001056576">
    <property type="component" value="Segment"/>
</dbReference>